<accession>A0AAW1J799</accession>
<dbReference type="Gene3D" id="3.30.559.10">
    <property type="entry name" value="Chloramphenicol acetyltransferase-like domain"/>
    <property type="match status" value="2"/>
</dbReference>
<reference evidence="2" key="1">
    <citation type="submission" date="2024-03" db="EMBL/GenBank/DDBJ databases">
        <title>WGS assembly of Saponaria officinalis var. Norfolk2.</title>
        <authorList>
            <person name="Jenkins J."/>
            <person name="Shu S."/>
            <person name="Grimwood J."/>
            <person name="Barry K."/>
            <person name="Goodstein D."/>
            <person name="Schmutz J."/>
            <person name="Leebens-Mack J."/>
            <person name="Osbourn A."/>
        </authorList>
    </citation>
    <scope>NUCLEOTIDE SEQUENCE [LARGE SCALE GENOMIC DNA]</scope>
    <source>
        <strain evidence="2">JIC</strain>
    </source>
</reference>
<organism evidence="2 3">
    <name type="scientific">Saponaria officinalis</name>
    <name type="common">Common soapwort</name>
    <name type="synonym">Lychnis saponaria</name>
    <dbReference type="NCBI Taxonomy" id="3572"/>
    <lineage>
        <taxon>Eukaryota</taxon>
        <taxon>Viridiplantae</taxon>
        <taxon>Streptophyta</taxon>
        <taxon>Embryophyta</taxon>
        <taxon>Tracheophyta</taxon>
        <taxon>Spermatophyta</taxon>
        <taxon>Magnoliopsida</taxon>
        <taxon>eudicotyledons</taxon>
        <taxon>Gunneridae</taxon>
        <taxon>Pentapetalae</taxon>
        <taxon>Caryophyllales</taxon>
        <taxon>Caryophyllaceae</taxon>
        <taxon>Caryophylleae</taxon>
        <taxon>Saponaria</taxon>
    </lineage>
</organism>
<name>A0AAW1J799_SAPOF</name>
<dbReference type="InterPro" id="IPR051283">
    <property type="entry name" value="Sec_Metabolite_Acyltrans"/>
</dbReference>
<protein>
    <submittedName>
        <fullName evidence="2">Uncharacterized protein</fullName>
    </submittedName>
</protein>
<keyword evidence="3" id="KW-1185">Reference proteome</keyword>
<dbReference type="PANTHER" id="PTHR31896">
    <property type="entry name" value="FAMILY REGULATORY PROTEIN, PUTATIVE (AFU_ORTHOLOGUE AFUA_3G14730)-RELATED"/>
    <property type="match status" value="1"/>
</dbReference>
<dbReference type="EMBL" id="JBDFQZ010000008">
    <property type="protein sequence ID" value="KAK9698962.1"/>
    <property type="molecule type" value="Genomic_DNA"/>
</dbReference>
<keyword evidence="1" id="KW-0808">Transferase</keyword>
<evidence type="ECO:0000256" key="1">
    <source>
        <dbReference type="ARBA" id="ARBA00022679"/>
    </source>
</evidence>
<gene>
    <name evidence="2" type="ORF">RND81_08G144000</name>
</gene>
<comment type="caution">
    <text evidence="2">The sequence shown here is derived from an EMBL/GenBank/DDBJ whole genome shotgun (WGS) entry which is preliminary data.</text>
</comment>
<sequence>MNSTKIIQVSETFIKPKHVVQHSKQPYHLAPMDLSMLSLQYIQEGLMFTKPSHFKNGEIFSIQTFLHTLMDSLSLTLVHFYPLAGRLETCVDEESHQSLVFVNCTKGPGARFVHATLGVTVSDILLPSEIPSLVHSFFDNNEDVNYNGHEKPFLSVRVTELLDGVFIACSMNHSVQDGTSYWHFWNVWSQIHNIVHAADINSISSSNKESNSINLPVHNRWFPDGYGPKVTLPYTNPKEFIRTYKETNNVEKMFHFSSESLAKLKAQTRKESGNDLISSWKSIVVAKGLADDQIFNCILVANNRHRLSPNLPKHYYGNCIGFVDNKVKAKDVVAQPVGWAASLLQQSVARHDDKVVRECVANWMKSRAVYHPAKLFDSNTIMITHSPRFDMYGNEFGLGKPIAVRSGYGYKFGGVVAAYPASEGDGSIDIEVCLPSHTMIALQSDTQFMKFVSLQSN</sequence>
<dbReference type="Pfam" id="PF02458">
    <property type="entry name" value="Transferase"/>
    <property type="match status" value="1"/>
</dbReference>
<dbReference type="Proteomes" id="UP001443914">
    <property type="component" value="Unassembled WGS sequence"/>
</dbReference>
<evidence type="ECO:0000313" key="2">
    <source>
        <dbReference type="EMBL" id="KAK9698962.1"/>
    </source>
</evidence>
<dbReference type="PANTHER" id="PTHR31896:SF12">
    <property type="entry name" value="HXXXD-TYPE ACYL-TRANSFERASE FAMILY PROTEIN"/>
    <property type="match status" value="1"/>
</dbReference>
<proteinExistence type="predicted"/>
<dbReference type="GO" id="GO:0016740">
    <property type="term" value="F:transferase activity"/>
    <property type="evidence" value="ECO:0007669"/>
    <property type="project" value="UniProtKB-KW"/>
</dbReference>
<evidence type="ECO:0000313" key="3">
    <source>
        <dbReference type="Proteomes" id="UP001443914"/>
    </source>
</evidence>
<dbReference type="InterPro" id="IPR023213">
    <property type="entry name" value="CAT-like_dom_sf"/>
</dbReference>
<dbReference type="AlphaFoldDB" id="A0AAW1J799"/>